<dbReference type="InterPro" id="IPR036928">
    <property type="entry name" value="AS_sf"/>
</dbReference>
<gene>
    <name evidence="4" type="ORF">V565_076700</name>
</gene>
<feature type="binding site" evidence="2">
    <location>
        <begin position="210"/>
        <end position="213"/>
    </location>
    <ligand>
        <name>substrate</name>
    </ligand>
</feature>
<feature type="active site" description="Charge relay system" evidence="1">
    <location>
        <position position="189"/>
    </location>
</feature>
<dbReference type="Proteomes" id="UP000027456">
    <property type="component" value="Unassembled WGS sequence"/>
</dbReference>
<feature type="binding site" evidence="2">
    <location>
        <position position="163"/>
    </location>
    <ligand>
        <name>substrate</name>
    </ligand>
</feature>
<proteinExistence type="predicted"/>
<name>A0A074RUP1_9AGAM</name>
<dbReference type="GO" id="GO:0017064">
    <property type="term" value="F:fatty acid amide hydrolase activity"/>
    <property type="evidence" value="ECO:0007669"/>
    <property type="project" value="TreeGrafter"/>
</dbReference>
<dbReference type="SUPFAM" id="SSF75304">
    <property type="entry name" value="Amidase signature (AS) enzymes"/>
    <property type="match status" value="2"/>
</dbReference>
<dbReference type="InterPro" id="IPR023631">
    <property type="entry name" value="Amidase_dom"/>
</dbReference>
<dbReference type="PANTHER" id="PTHR45847:SF6">
    <property type="entry name" value="FATTY ACID AMIDE HYDROLASE"/>
    <property type="match status" value="1"/>
</dbReference>
<dbReference type="OrthoDB" id="6428749at2759"/>
<dbReference type="PANTHER" id="PTHR45847">
    <property type="entry name" value="FATTY ACID AMIDE HYDROLASE"/>
    <property type="match status" value="1"/>
</dbReference>
<dbReference type="EMBL" id="AZST01000237">
    <property type="protein sequence ID" value="KEP50619.1"/>
    <property type="molecule type" value="Genomic_DNA"/>
</dbReference>
<comment type="caution">
    <text evidence="4">The sequence shown here is derived from an EMBL/GenBank/DDBJ whole genome shotgun (WGS) entry which is preliminary data.</text>
</comment>
<accession>A0A074RUP1</accession>
<dbReference type="GO" id="GO:0009062">
    <property type="term" value="P:fatty acid catabolic process"/>
    <property type="evidence" value="ECO:0007669"/>
    <property type="project" value="TreeGrafter"/>
</dbReference>
<sequence>MVNPNVEKKLQQRDKLIDLGRIAIKAEGSSDRLRREIISSSIRQIVTGVRDRKWTATQTVAAFIEQAIKAHEATNCLTEILFDSALKTAKELDDYFERMGELRGQLHGVPFTFKVSYEIEGYDSTIGFTHWVDRHAKQDAELVAHTRSLGGIVIAKTNVPQTMMSFECKNPLWGKTTNPYNGNNTAGGSSGGEAAVLRFSGSALGMGSDVGGSLRIPTSYCGIYSLKPTDMRFSGRGAVGCVPGFSGITTVYGPMARSVDDVKYACEVFFGRPATVPAATLPPVGYRHDFDFSKPLKIGYFKSDRFVRASPACQRAVLESVEALKDRGYETQEIDPPDMAELLKLFVEISAADGYKTMLSHLESDTQEPALFLVTLGPRLPAFIRTLSHLLVRLFVNDPTFTRVFGSSRPRSVTELWASSAARLNANSALQNHLWAQALNLDVLICPVQALPAIPHGATKTLTPLAAATLAWNVVECPVGVIPVTRVNAKEDALPDNWLNQAAPGPVVRPTGPNEVVVEQAEPSHVLERAVYGSGKRLLQPLDDPVPVYDAKLMEGLPVGVQIVGKPWEDEKVIHVMEVLDEALSQKRSGFGFGPSATEKWRS</sequence>
<feature type="domain" description="Amidase" evidence="3">
    <location>
        <begin position="59"/>
        <end position="573"/>
    </location>
</feature>
<dbReference type="PIRSF" id="PIRSF001221">
    <property type="entry name" value="Amidase_fungi"/>
    <property type="match status" value="1"/>
</dbReference>
<dbReference type="AlphaFoldDB" id="A0A074RUP1"/>
<dbReference type="Pfam" id="PF01425">
    <property type="entry name" value="Amidase"/>
    <property type="match status" value="1"/>
</dbReference>
<evidence type="ECO:0000256" key="2">
    <source>
        <dbReference type="PIRSR" id="PIRSR001221-2"/>
    </source>
</evidence>
<evidence type="ECO:0000259" key="3">
    <source>
        <dbReference type="Pfam" id="PF01425"/>
    </source>
</evidence>
<protein>
    <submittedName>
        <fullName evidence="4">Amidase</fullName>
    </submittedName>
</protein>
<dbReference type="GO" id="GO:0004040">
    <property type="term" value="F:amidase activity"/>
    <property type="evidence" value="ECO:0007669"/>
    <property type="project" value="TreeGrafter"/>
</dbReference>
<evidence type="ECO:0000256" key="1">
    <source>
        <dbReference type="PIRSR" id="PIRSR001221-1"/>
    </source>
</evidence>
<dbReference type="HOGENOM" id="CLU_009600_9_3_1"/>
<evidence type="ECO:0000313" key="5">
    <source>
        <dbReference type="Proteomes" id="UP000027456"/>
    </source>
</evidence>
<feature type="binding site" evidence="2">
    <location>
        <position position="189"/>
    </location>
    <ligand>
        <name>substrate</name>
    </ligand>
</feature>
<dbReference type="Gene3D" id="3.90.1300.10">
    <property type="entry name" value="Amidase signature (AS) domain"/>
    <property type="match status" value="1"/>
</dbReference>
<keyword evidence="5" id="KW-1185">Reference proteome</keyword>
<dbReference type="InterPro" id="IPR052096">
    <property type="entry name" value="Endocannabinoid_amidase"/>
</dbReference>
<feature type="active site" description="Acyl-ester intermediate" evidence="1">
    <location>
        <position position="213"/>
    </location>
</feature>
<organism evidence="4 5">
    <name type="scientific">Rhizoctonia solani 123E</name>
    <dbReference type="NCBI Taxonomy" id="1423351"/>
    <lineage>
        <taxon>Eukaryota</taxon>
        <taxon>Fungi</taxon>
        <taxon>Dikarya</taxon>
        <taxon>Basidiomycota</taxon>
        <taxon>Agaricomycotina</taxon>
        <taxon>Agaricomycetes</taxon>
        <taxon>Cantharellales</taxon>
        <taxon>Ceratobasidiaceae</taxon>
        <taxon>Rhizoctonia</taxon>
    </lineage>
</organism>
<feature type="active site" description="Charge relay system" evidence="1">
    <location>
        <position position="114"/>
    </location>
</feature>
<reference evidence="4 5" key="1">
    <citation type="submission" date="2013-12" db="EMBL/GenBank/DDBJ databases">
        <authorList>
            <person name="Cubeta M."/>
            <person name="Pakala S."/>
            <person name="Fedorova N."/>
            <person name="Thomas E."/>
            <person name="Dean R."/>
            <person name="Jabaji S."/>
            <person name="Neate S."/>
            <person name="Toda T."/>
            <person name="Tavantzis S."/>
            <person name="Vilgalys R."/>
            <person name="Bharathan N."/>
            <person name="Pakala S."/>
            <person name="Losada L.S."/>
            <person name="Zafar N."/>
            <person name="Nierman W."/>
        </authorList>
    </citation>
    <scope>NUCLEOTIDE SEQUENCE [LARGE SCALE GENOMIC DNA]</scope>
    <source>
        <strain evidence="4 5">123E</strain>
    </source>
</reference>
<evidence type="ECO:0000313" key="4">
    <source>
        <dbReference type="EMBL" id="KEP50619.1"/>
    </source>
</evidence>
<dbReference type="STRING" id="1423351.A0A074RUP1"/>